<feature type="region of interest" description="Disordered" evidence="1">
    <location>
        <begin position="1"/>
        <end position="26"/>
    </location>
</feature>
<protein>
    <recommendedName>
        <fullName evidence="5">Transmembrane protein</fullName>
    </recommendedName>
</protein>
<evidence type="ECO:0000313" key="3">
    <source>
        <dbReference type="EMBL" id="NLQ22285.1"/>
    </source>
</evidence>
<dbReference type="Gene3D" id="2.80.10.50">
    <property type="match status" value="1"/>
</dbReference>
<feature type="transmembrane region" description="Helical" evidence="2">
    <location>
        <begin position="306"/>
        <end position="327"/>
    </location>
</feature>
<keyword evidence="2" id="KW-0472">Membrane</keyword>
<keyword evidence="2" id="KW-0812">Transmembrane</keyword>
<comment type="caution">
    <text evidence="3">The sequence shown here is derived from an EMBL/GenBank/DDBJ whole genome shotgun (WGS) entry which is preliminary data.</text>
</comment>
<keyword evidence="2" id="KW-1133">Transmembrane helix</keyword>
<feature type="transmembrane region" description="Helical" evidence="2">
    <location>
        <begin position="333"/>
        <end position="354"/>
    </location>
</feature>
<evidence type="ECO:0008006" key="5">
    <source>
        <dbReference type="Google" id="ProtNLM"/>
    </source>
</evidence>
<evidence type="ECO:0000256" key="1">
    <source>
        <dbReference type="SAM" id="MobiDB-lite"/>
    </source>
</evidence>
<feature type="compositionally biased region" description="Polar residues" evidence="1">
    <location>
        <begin position="1"/>
        <end position="23"/>
    </location>
</feature>
<organism evidence="3 4">
    <name type="scientific">Shewanella oncorhynchi</name>
    <dbReference type="NCBI Taxonomy" id="2726434"/>
    <lineage>
        <taxon>Bacteria</taxon>
        <taxon>Pseudomonadati</taxon>
        <taxon>Pseudomonadota</taxon>
        <taxon>Gammaproteobacteria</taxon>
        <taxon>Alteromonadales</taxon>
        <taxon>Shewanellaceae</taxon>
        <taxon>Shewanella</taxon>
    </lineage>
</organism>
<evidence type="ECO:0000256" key="2">
    <source>
        <dbReference type="SAM" id="Phobius"/>
    </source>
</evidence>
<dbReference type="Proteomes" id="UP000527352">
    <property type="component" value="Unassembled WGS sequence"/>
</dbReference>
<gene>
    <name evidence="3" type="ORF">HGO26_05235</name>
</gene>
<reference evidence="3 4" key="1">
    <citation type="submission" date="2020-04" db="EMBL/GenBank/DDBJ databases">
        <title>The first description of lens atrophy caused by putative novel Shewanella sp. that is a new emerging pathogen for cultured rainbow trout?</title>
        <authorList>
            <person name="Saticioglu I.B."/>
            <person name="Duman M."/>
            <person name="Altun S."/>
        </authorList>
    </citation>
    <scope>NUCLEOTIDE SEQUENCE [LARGE SCALE GENOMIC DNA]</scope>
    <source>
        <strain evidence="3 4">S-1</strain>
    </source>
</reference>
<evidence type="ECO:0000313" key="4">
    <source>
        <dbReference type="Proteomes" id="UP000527352"/>
    </source>
</evidence>
<proteinExistence type="predicted"/>
<accession>A0ABX1KJC6</accession>
<keyword evidence="4" id="KW-1185">Reference proteome</keyword>
<name>A0ABX1KJC6_9GAMM</name>
<sequence>MSGQDSPQFNGNGFGTVNCQADQNDPDKNPWEIFNAIRNGDGTVSFESMAFPSNYLRMAGEASPVFNGNGFGTVNCQASIGPWEKFNVAVLSDSASGVLTSIASNAFPSNYLRMAGEQSPSFTAAGFGTVNCQASVGPYEQFHLGAVLKESVETLGLWFPDSQPTPAQIEKLVAAIITGQQPSNVEMQAATEMQSFLTLTENESVAIEAIDLEAISPCTKSIATFCIDVLLLALQLASIRIMRTDSMVKAAVQALGAEAVGLERLITGISSASTTLKKATLIFQFISQLFNIGFIKGVIKTIVNGLSWFGAIVAAVSFIATVVAWISTDGVLLIAQIVLVGTGLAAIIADAVAVGTNCGSKGCNVEGDEFMA</sequence>
<dbReference type="CDD" id="cd00257">
    <property type="entry name" value="beta-trefoil_FSCN-like"/>
    <property type="match status" value="1"/>
</dbReference>
<dbReference type="RefSeq" id="WP_168823714.1">
    <property type="nucleotide sequence ID" value="NZ_JABAEB010000003.1"/>
</dbReference>
<dbReference type="EMBL" id="JABAEB010000003">
    <property type="protein sequence ID" value="NLQ22285.1"/>
    <property type="molecule type" value="Genomic_DNA"/>
</dbReference>